<evidence type="ECO:0000259" key="5">
    <source>
        <dbReference type="Pfam" id="PF00669"/>
    </source>
</evidence>
<organism evidence="6 7">
    <name type="scientific">Noviherbaspirillum cavernae</name>
    <dbReference type="NCBI Taxonomy" id="2320862"/>
    <lineage>
        <taxon>Bacteria</taxon>
        <taxon>Pseudomonadati</taxon>
        <taxon>Pseudomonadota</taxon>
        <taxon>Betaproteobacteria</taxon>
        <taxon>Burkholderiales</taxon>
        <taxon>Oxalobacteraceae</taxon>
        <taxon>Noviherbaspirillum</taxon>
    </lineage>
</organism>
<keyword evidence="6" id="KW-0969">Cilium</keyword>
<dbReference type="Proteomes" id="UP000285190">
    <property type="component" value="Unassembled WGS sequence"/>
</dbReference>
<dbReference type="PANTHER" id="PTHR42792:SF1">
    <property type="entry name" value="FLAGELLAR HOOK-ASSOCIATED PROTEIN 3"/>
    <property type="match status" value="1"/>
</dbReference>
<keyword evidence="6" id="KW-0282">Flagellum</keyword>
<dbReference type="SUPFAM" id="SSF64518">
    <property type="entry name" value="Phase 1 flagellin"/>
    <property type="match status" value="1"/>
</dbReference>
<dbReference type="GO" id="GO:0005576">
    <property type="term" value="C:extracellular region"/>
    <property type="evidence" value="ECO:0007669"/>
    <property type="project" value="UniProtKB-SubCell"/>
</dbReference>
<comment type="subcellular location">
    <subcellularLocation>
        <location evidence="1">Bacterial flagellum</location>
    </subcellularLocation>
    <subcellularLocation>
        <location evidence="2">Secreted</location>
    </subcellularLocation>
</comment>
<dbReference type="NCBIfam" id="TIGR02550">
    <property type="entry name" value="flagell_flgL"/>
    <property type="match status" value="1"/>
</dbReference>
<dbReference type="GO" id="GO:0071973">
    <property type="term" value="P:bacterial-type flagellum-dependent cell motility"/>
    <property type="evidence" value="ECO:0007669"/>
    <property type="project" value="InterPro"/>
</dbReference>
<gene>
    <name evidence="6" type="primary">flgL</name>
    <name evidence="6" type="ORF">D3870_07860</name>
</gene>
<comment type="caution">
    <text evidence="6">The sequence shown here is derived from an EMBL/GenBank/DDBJ whole genome shotgun (WGS) entry which is preliminary data.</text>
</comment>
<feature type="domain" description="Flagellin N-terminal" evidence="5">
    <location>
        <begin position="3"/>
        <end position="141"/>
    </location>
</feature>
<keyword evidence="4" id="KW-0975">Bacterial flagellum</keyword>
<dbReference type="GO" id="GO:0005198">
    <property type="term" value="F:structural molecule activity"/>
    <property type="evidence" value="ECO:0007669"/>
    <property type="project" value="InterPro"/>
</dbReference>
<evidence type="ECO:0000256" key="2">
    <source>
        <dbReference type="ARBA" id="ARBA00004613"/>
    </source>
</evidence>
<evidence type="ECO:0000256" key="4">
    <source>
        <dbReference type="ARBA" id="ARBA00023143"/>
    </source>
</evidence>
<dbReference type="RefSeq" id="WP_119738076.1">
    <property type="nucleotide sequence ID" value="NZ_QYUN01000002.1"/>
</dbReference>
<evidence type="ECO:0000313" key="6">
    <source>
        <dbReference type="EMBL" id="RJG05944.1"/>
    </source>
</evidence>
<sequence length="422" mass="44656">MRISTNMIFDLGANRLSQLQAGLVKTQQQLSTQRRVLTPADDPVAAASALGISQSLSINEQFASNRNTAKSALGEMESILQSVTSLYQDVKTLIVNAGNGSIEDEQRQYLSAELKGRFEELLGLANSRDGIGRYMFGGFKTSSQPFFQTATGAQYAGDQGKQLLQVDTSRNIALNDTGNTIFEANRTGNGIFLTSAAAGNTGSGIIGTGAVVNAGVMTGHDYSIDFTVVPGPLPTVPGTTTFTVRDNVTGNYMDPATGVFNLAAPPAVGTTYAAGEAISVDGMQFEIQGNPANGDQFDIEPSRNQSIFTTLTNLLTTLNTTGAGAAGQANLTNGLNAANNNIDHALDTLLNVRASVGTRLKEIETLDSSGSDLNIQYTETLHRLQDINLAETISSFTQQQIALQAAQQSFTKITGLSLFNFI</sequence>
<dbReference type="OrthoDB" id="9768249at2"/>
<dbReference type="AlphaFoldDB" id="A0A418X0B1"/>
<accession>A0A418X0B1</accession>
<dbReference type="InterPro" id="IPR013384">
    <property type="entry name" value="Flagell_FlgL"/>
</dbReference>
<name>A0A418X0B1_9BURK</name>
<dbReference type="InterPro" id="IPR001029">
    <property type="entry name" value="Flagellin_N"/>
</dbReference>
<comment type="similarity">
    <text evidence="3">Belongs to the bacterial flagellin family.</text>
</comment>
<dbReference type="PANTHER" id="PTHR42792">
    <property type="entry name" value="FLAGELLIN"/>
    <property type="match status" value="1"/>
</dbReference>
<keyword evidence="7" id="KW-1185">Reference proteome</keyword>
<dbReference type="EMBL" id="QYUN01000002">
    <property type="protein sequence ID" value="RJG05944.1"/>
    <property type="molecule type" value="Genomic_DNA"/>
</dbReference>
<evidence type="ECO:0000256" key="1">
    <source>
        <dbReference type="ARBA" id="ARBA00004365"/>
    </source>
</evidence>
<proteinExistence type="inferred from homology"/>
<dbReference type="Gene3D" id="1.20.1330.10">
    <property type="entry name" value="f41 fragment of flagellin, N-terminal domain"/>
    <property type="match status" value="2"/>
</dbReference>
<evidence type="ECO:0000256" key="3">
    <source>
        <dbReference type="ARBA" id="ARBA00005709"/>
    </source>
</evidence>
<reference evidence="6 7" key="1">
    <citation type="submission" date="2018-09" db="EMBL/GenBank/DDBJ databases">
        <authorList>
            <person name="Zhu H."/>
        </authorList>
    </citation>
    <scope>NUCLEOTIDE SEQUENCE [LARGE SCALE GENOMIC DNA]</scope>
    <source>
        <strain evidence="6 7">K2R10-39</strain>
    </source>
</reference>
<dbReference type="InterPro" id="IPR001492">
    <property type="entry name" value="Flagellin"/>
</dbReference>
<dbReference type="GO" id="GO:0009424">
    <property type="term" value="C:bacterial-type flagellum hook"/>
    <property type="evidence" value="ECO:0007669"/>
    <property type="project" value="InterPro"/>
</dbReference>
<protein>
    <submittedName>
        <fullName evidence="6">Flagellar hook-associated protein 3</fullName>
    </submittedName>
</protein>
<keyword evidence="6" id="KW-0966">Cell projection</keyword>
<evidence type="ECO:0000313" key="7">
    <source>
        <dbReference type="Proteomes" id="UP000285190"/>
    </source>
</evidence>
<dbReference type="Pfam" id="PF00669">
    <property type="entry name" value="Flagellin_N"/>
    <property type="match status" value="1"/>
</dbReference>